<keyword evidence="2" id="KW-1185">Reference proteome</keyword>
<dbReference type="EMBL" id="FRFC01000003">
    <property type="protein sequence ID" value="SHO43316.1"/>
    <property type="molecule type" value="Genomic_DNA"/>
</dbReference>
<gene>
    <name evidence="1" type="ORF">NSIN_20007</name>
</gene>
<dbReference type="RefSeq" id="WP_101009077.1">
    <property type="nucleotide sequence ID" value="NZ_FRFC01000003.1"/>
</dbReference>
<name>A0A2H1EFE7_9ARCH</name>
<organism evidence="1 2">
    <name type="scientific">Nitrosotalea sinensis</name>
    <dbReference type="NCBI Taxonomy" id="1499975"/>
    <lineage>
        <taxon>Archaea</taxon>
        <taxon>Nitrososphaerota</taxon>
        <taxon>Nitrososphaeria</taxon>
        <taxon>Nitrosotaleales</taxon>
        <taxon>Nitrosotaleaceae</taxon>
        <taxon>Nitrosotalea</taxon>
    </lineage>
</organism>
<sequence length="208" mass="21008">MKKLMTLGITSAVIALSVGLLSVSGFSINPSSNVGQTTSAEPVQMLGHVTLMVTDAQGQIKEYRQGDNQVVRSGESCAGRLIFGSTATAGSLCTGASTTTYANLALGTSSATISATSTKLGNETNVSGLARAAATTNSVADSSGSGATVTLSKQFTNGGASTNVREAGIFNGTSFNTNGMFAGQTFNTIVLNTNDALTVTWTITVGTQ</sequence>
<protein>
    <submittedName>
        <fullName evidence="1">Uncharacterized protein</fullName>
    </submittedName>
</protein>
<reference evidence="2" key="1">
    <citation type="submission" date="2016-12" db="EMBL/GenBank/DDBJ databases">
        <authorList>
            <person name="Herbold C."/>
        </authorList>
    </citation>
    <scope>NUCLEOTIDE SEQUENCE [LARGE SCALE GENOMIC DNA]</scope>
</reference>
<evidence type="ECO:0000313" key="2">
    <source>
        <dbReference type="Proteomes" id="UP000232412"/>
    </source>
</evidence>
<dbReference type="OrthoDB" id="12325at2157"/>
<dbReference type="Proteomes" id="UP000232412">
    <property type="component" value="Unassembled WGS sequence"/>
</dbReference>
<dbReference type="AlphaFoldDB" id="A0A2H1EFE7"/>
<accession>A0A2H1EFE7</accession>
<proteinExistence type="predicted"/>
<evidence type="ECO:0000313" key="1">
    <source>
        <dbReference type="EMBL" id="SHO43316.1"/>
    </source>
</evidence>